<dbReference type="Pfam" id="PF03466">
    <property type="entry name" value="LysR_substrate"/>
    <property type="match status" value="1"/>
</dbReference>
<dbReference type="SUPFAM" id="SSF53850">
    <property type="entry name" value="Periplasmic binding protein-like II"/>
    <property type="match status" value="1"/>
</dbReference>
<comment type="caution">
    <text evidence="6">The sequence shown here is derived from an EMBL/GenBank/DDBJ whole genome shotgun (WGS) entry which is preliminary data.</text>
</comment>
<name>A0A7J5C021_9MICO</name>
<organism evidence="6 7">
    <name type="scientific">Pseudoclavibacter chungangensis</name>
    <dbReference type="NCBI Taxonomy" id="587635"/>
    <lineage>
        <taxon>Bacteria</taxon>
        <taxon>Bacillati</taxon>
        <taxon>Actinomycetota</taxon>
        <taxon>Actinomycetes</taxon>
        <taxon>Micrococcales</taxon>
        <taxon>Microbacteriaceae</taxon>
        <taxon>Pseudoclavibacter</taxon>
    </lineage>
</organism>
<gene>
    <name evidence="6" type="ORF">F8O01_02640</name>
</gene>
<keyword evidence="3" id="KW-0238">DNA-binding</keyword>
<evidence type="ECO:0000259" key="5">
    <source>
        <dbReference type="PROSITE" id="PS50931"/>
    </source>
</evidence>
<dbReference type="PANTHER" id="PTHR30346:SF28">
    <property type="entry name" value="HTH-TYPE TRANSCRIPTIONAL REGULATOR CYNR"/>
    <property type="match status" value="1"/>
</dbReference>
<keyword evidence="2" id="KW-0805">Transcription regulation</keyword>
<dbReference type="GO" id="GO:0003700">
    <property type="term" value="F:DNA-binding transcription factor activity"/>
    <property type="evidence" value="ECO:0007669"/>
    <property type="project" value="InterPro"/>
</dbReference>
<dbReference type="OrthoDB" id="3636008at2"/>
<dbReference type="AlphaFoldDB" id="A0A7J5C021"/>
<comment type="similarity">
    <text evidence="1">Belongs to the LysR transcriptional regulatory family.</text>
</comment>
<dbReference type="Gene3D" id="3.40.190.290">
    <property type="match status" value="1"/>
</dbReference>
<sequence>MVPTMHIDKLTAFVAVADERSFSVAAEELDVPEEDLRAAVEEFERELGHRLFAQTTGTVRLTPEGAAALAPTRIALSALEAVTEAVSSIGLGREVVRLGVVVGAVVPSLPHVLAQFAREFPDVRLEITAASATALESRVADGSLDLAYVVHIGTSARFHFSFTDPLVVVGGPGGETISIVDLAERPVIAVDAAIGVREALERAASLAGARIDVIAHVATPELALELAGEHLGRAVVARTLAPAGSPRVLDADGAPMELRIGLIAHPEHRSTAAERLLEHLCDAVALVYGGALAN</sequence>
<dbReference type="InterPro" id="IPR005119">
    <property type="entry name" value="LysR_subst-bd"/>
</dbReference>
<evidence type="ECO:0000256" key="2">
    <source>
        <dbReference type="ARBA" id="ARBA00023015"/>
    </source>
</evidence>
<reference evidence="6 7" key="1">
    <citation type="submission" date="2019-09" db="EMBL/GenBank/DDBJ databases">
        <title>Phylogeny of genus Pseudoclavibacter and closely related genus.</title>
        <authorList>
            <person name="Li Y."/>
        </authorList>
    </citation>
    <scope>NUCLEOTIDE SEQUENCE [LARGE SCALE GENOMIC DNA]</scope>
    <source>
        <strain evidence="6 7">DSM 23821</strain>
    </source>
</reference>
<dbReference type="CDD" id="cd05466">
    <property type="entry name" value="PBP2_LTTR_substrate"/>
    <property type="match status" value="1"/>
</dbReference>
<dbReference type="PROSITE" id="PS50931">
    <property type="entry name" value="HTH_LYSR"/>
    <property type="match status" value="1"/>
</dbReference>
<dbReference type="SUPFAM" id="SSF46785">
    <property type="entry name" value="Winged helix' DNA-binding domain"/>
    <property type="match status" value="1"/>
</dbReference>
<dbReference type="Pfam" id="PF00126">
    <property type="entry name" value="HTH_1"/>
    <property type="match status" value="1"/>
</dbReference>
<dbReference type="EMBL" id="WBJZ01000003">
    <property type="protein sequence ID" value="KAB1660249.1"/>
    <property type="molecule type" value="Genomic_DNA"/>
</dbReference>
<evidence type="ECO:0000313" key="7">
    <source>
        <dbReference type="Proteomes" id="UP000467240"/>
    </source>
</evidence>
<dbReference type="InterPro" id="IPR036390">
    <property type="entry name" value="WH_DNA-bd_sf"/>
</dbReference>
<dbReference type="InterPro" id="IPR036388">
    <property type="entry name" value="WH-like_DNA-bd_sf"/>
</dbReference>
<proteinExistence type="inferred from homology"/>
<evidence type="ECO:0000256" key="1">
    <source>
        <dbReference type="ARBA" id="ARBA00009437"/>
    </source>
</evidence>
<dbReference type="PANTHER" id="PTHR30346">
    <property type="entry name" value="TRANSCRIPTIONAL DUAL REGULATOR HCAR-RELATED"/>
    <property type="match status" value="1"/>
</dbReference>
<dbReference type="InterPro" id="IPR000847">
    <property type="entry name" value="LysR_HTH_N"/>
</dbReference>
<evidence type="ECO:0000256" key="4">
    <source>
        <dbReference type="ARBA" id="ARBA00023163"/>
    </source>
</evidence>
<dbReference type="Proteomes" id="UP000467240">
    <property type="component" value="Unassembled WGS sequence"/>
</dbReference>
<feature type="domain" description="HTH lysR-type" evidence="5">
    <location>
        <begin position="5"/>
        <end position="62"/>
    </location>
</feature>
<dbReference type="GO" id="GO:0032993">
    <property type="term" value="C:protein-DNA complex"/>
    <property type="evidence" value="ECO:0007669"/>
    <property type="project" value="TreeGrafter"/>
</dbReference>
<evidence type="ECO:0000313" key="6">
    <source>
        <dbReference type="EMBL" id="KAB1660249.1"/>
    </source>
</evidence>
<keyword evidence="4" id="KW-0804">Transcription</keyword>
<keyword evidence="7" id="KW-1185">Reference proteome</keyword>
<accession>A0A7J5C021</accession>
<dbReference type="GO" id="GO:0003677">
    <property type="term" value="F:DNA binding"/>
    <property type="evidence" value="ECO:0007669"/>
    <property type="project" value="UniProtKB-KW"/>
</dbReference>
<evidence type="ECO:0000256" key="3">
    <source>
        <dbReference type="ARBA" id="ARBA00023125"/>
    </source>
</evidence>
<protein>
    <submittedName>
        <fullName evidence="6">LysR family transcriptional regulator</fullName>
    </submittedName>
</protein>
<dbReference type="Gene3D" id="1.10.10.10">
    <property type="entry name" value="Winged helix-like DNA-binding domain superfamily/Winged helix DNA-binding domain"/>
    <property type="match status" value="1"/>
</dbReference>